<evidence type="ECO:0000313" key="1">
    <source>
        <dbReference type="EMBL" id="DAF43381.1"/>
    </source>
</evidence>
<reference evidence="1" key="1">
    <citation type="journal article" date="2021" name="Proc. Natl. Acad. Sci. U.S.A.">
        <title>A Catalog of Tens of Thousands of Viruses from Human Metagenomes Reveals Hidden Associations with Chronic Diseases.</title>
        <authorList>
            <person name="Tisza M.J."/>
            <person name="Buck C.B."/>
        </authorList>
    </citation>
    <scope>NUCLEOTIDE SEQUENCE</scope>
    <source>
        <strain evidence="1">CtEJG5</strain>
    </source>
</reference>
<name>A0A8S5RXA3_9CAUD</name>
<dbReference type="EMBL" id="BK032506">
    <property type="protein sequence ID" value="DAF43381.1"/>
    <property type="molecule type" value="Genomic_DNA"/>
</dbReference>
<protein>
    <submittedName>
        <fullName evidence="1">Uncharacterized protein</fullName>
    </submittedName>
</protein>
<sequence>MDQYMQDKQNGNPEIKVIFGPFHFFTIFRAFSVSEYYKYLRTVGNIVRFTIGMTNSVKACGSPANRCRGFSVGR</sequence>
<accession>A0A8S5RXA3</accession>
<proteinExistence type="predicted"/>
<organism evidence="1">
    <name type="scientific">Siphoviridae sp. ctEJG5</name>
    <dbReference type="NCBI Taxonomy" id="2827814"/>
    <lineage>
        <taxon>Viruses</taxon>
        <taxon>Duplodnaviria</taxon>
        <taxon>Heunggongvirae</taxon>
        <taxon>Uroviricota</taxon>
        <taxon>Caudoviricetes</taxon>
    </lineage>
</organism>